<sequence>MSAYPCINIHLDTITQNTKNLVTTCQSHGITPAGVTKLACAYPEVGQAILDGGIYLLADSRIANLIKLHHLDAKKMLLRIPAISEADDVVHYADISLNSEIVTLEALSNEAIKQHKSHQVIIMHDLGDLREGAFYEEETLALSRKAIALPGIDLVGLGTNLACYGGVEPTAENQNQLINIAKKIETEHQIKLQYLSGASSAGLQLMLNGNLPQGINQLRLGASVLMGIGLNDERIPNTSRDTFDLTAEIIEIKVKPSVPSNSTALDAFGNKPEFIDRGLRRRAICAIGKQDVDIDQITPKDSNIIVIGGSSDHLILDIDDSEIDYSIGSLVELELSYGGVLQCMTSEYVTKRFISSKSVKELLC</sequence>
<dbReference type="Gene3D" id="3.20.20.10">
    <property type="entry name" value="Alanine racemase"/>
    <property type="match status" value="1"/>
</dbReference>
<dbReference type="InterPro" id="IPR000821">
    <property type="entry name" value="Ala_racemase"/>
</dbReference>
<dbReference type="OrthoDB" id="504078at2"/>
<accession>A0A2T3JNF6</accession>
<dbReference type="Proteomes" id="UP000240987">
    <property type="component" value="Unassembled WGS sequence"/>
</dbReference>
<dbReference type="GO" id="GO:0005829">
    <property type="term" value="C:cytosol"/>
    <property type="evidence" value="ECO:0007669"/>
    <property type="project" value="TreeGrafter"/>
</dbReference>
<dbReference type="InterPro" id="IPR001608">
    <property type="entry name" value="Ala_racemase_N"/>
</dbReference>
<dbReference type="GO" id="GO:0030170">
    <property type="term" value="F:pyridoxal phosphate binding"/>
    <property type="evidence" value="ECO:0007669"/>
    <property type="project" value="TreeGrafter"/>
</dbReference>
<dbReference type="PANTHER" id="PTHR30511:SF3">
    <property type="entry name" value="LYSINE RACEMASE"/>
    <property type="match status" value="1"/>
</dbReference>
<keyword evidence="6" id="KW-1185">Reference proteome</keyword>
<evidence type="ECO:0000313" key="5">
    <source>
        <dbReference type="EMBL" id="PSU50551.1"/>
    </source>
</evidence>
<name>A0A2T3JNF6_9GAMM</name>
<dbReference type="RefSeq" id="WP_107241583.1">
    <property type="nucleotide sequence ID" value="NZ_PYMJ01000003.1"/>
</dbReference>
<evidence type="ECO:0000256" key="1">
    <source>
        <dbReference type="ARBA" id="ARBA00001933"/>
    </source>
</evidence>
<organism evidence="5 6">
    <name type="scientific">Photobacterium frigidiphilum</name>
    <dbReference type="NCBI Taxonomy" id="264736"/>
    <lineage>
        <taxon>Bacteria</taxon>
        <taxon>Pseudomonadati</taxon>
        <taxon>Pseudomonadota</taxon>
        <taxon>Gammaproteobacteria</taxon>
        <taxon>Vibrionales</taxon>
        <taxon>Vibrionaceae</taxon>
        <taxon>Photobacterium</taxon>
    </lineage>
</organism>
<gene>
    <name evidence="5" type="ORF">C9J12_04310</name>
</gene>
<comment type="caution">
    <text evidence="5">The sequence shown here is derived from an EMBL/GenBank/DDBJ whole genome shotgun (WGS) entry which is preliminary data.</text>
</comment>
<evidence type="ECO:0000259" key="4">
    <source>
        <dbReference type="Pfam" id="PF01168"/>
    </source>
</evidence>
<dbReference type="AlphaFoldDB" id="A0A2T3JNF6"/>
<dbReference type="GO" id="GO:0008784">
    <property type="term" value="F:alanine racemase activity"/>
    <property type="evidence" value="ECO:0007669"/>
    <property type="project" value="TreeGrafter"/>
</dbReference>
<evidence type="ECO:0000256" key="3">
    <source>
        <dbReference type="ARBA" id="ARBA00023235"/>
    </source>
</evidence>
<proteinExistence type="predicted"/>
<dbReference type="EMBL" id="PYMJ01000003">
    <property type="protein sequence ID" value="PSU50551.1"/>
    <property type="molecule type" value="Genomic_DNA"/>
</dbReference>
<dbReference type="Pfam" id="PF01168">
    <property type="entry name" value="Ala_racemase_N"/>
    <property type="match status" value="1"/>
</dbReference>
<evidence type="ECO:0000313" key="6">
    <source>
        <dbReference type="Proteomes" id="UP000240987"/>
    </source>
</evidence>
<protein>
    <submittedName>
        <fullName evidence="5">Alanine racemase</fullName>
    </submittedName>
</protein>
<comment type="cofactor">
    <cofactor evidence="1">
        <name>pyridoxal 5'-phosphate</name>
        <dbReference type="ChEBI" id="CHEBI:597326"/>
    </cofactor>
</comment>
<dbReference type="CDD" id="cd06815">
    <property type="entry name" value="PLPDE_III_AR_like_1"/>
    <property type="match status" value="1"/>
</dbReference>
<dbReference type="InterPro" id="IPR029066">
    <property type="entry name" value="PLP-binding_barrel"/>
</dbReference>
<keyword evidence="2" id="KW-0663">Pyridoxal phosphate</keyword>
<keyword evidence="3" id="KW-0413">Isomerase</keyword>
<evidence type="ECO:0000256" key="2">
    <source>
        <dbReference type="ARBA" id="ARBA00022898"/>
    </source>
</evidence>
<reference evidence="5 6" key="1">
    <citation type="submission" date="2018-01" db="EMBL/GenBank/DDBJ databases">
        <title>Whole genome sequencing of Histamine producing bacteria.</title>
        <authorList>
            <person name="Butler K."/>
        </authorList>
    </citation>
    <scope>NUCLEOTIDE SEQUENCE [LARGE SCALE GENOMIC DNA]</scope>
    <source>
        <strain evidence="5 6">JCM 12947</strain>
    </source>
</reference>
<dbReference type="PANTHER" id="PTHR30511">
    <property type="entry name" value="ALANINE RACEMASE"/>
    <property type="match status" value="1"/>
</dbReference>
<feature type="domain" description="Alanine racemase N-terminal" evidence="4">
    <location>
        <begin position="9"/>
        <end position="224"/>
    </location>
</feature>
<dbReference type="SUPFAM" id="SSF51419">
    <property type="entry name" value="PLP-binding barrel"/>
    <property type="match status" value="1"/>
</dbReference>